<protein>
    <submittedName>
        <fullName evidence="1">Uncharacterized protein</fullName>
    </submittedName>
</protein>
<proteinExistence type="predicted"/>
<name>A0A1D6KMK2_MAIZE</name>
<gene>
    <name evidence="1" type="ORF">ZEAMMB73_Zm00001d031946</name>
</gene>
<accession>A0A1D6KMK2</accession>
<organism evidence="1">
    <name type="scientific">Zea mays</name>
    <name type="common">Maize</name>
    <dbReference type="NCBI Taxonomy" id="4577"/>
    <lineage>
        <taxon>Eukaryota</taxon>
        <taxon>Viridiplantae</taxon>
        <taxon>Streptophyta</taxon>
        <taxon>Embryophyta</taxon>
        <taxon>Tracheophyta</taxon>
        <taxon>Spermatophyta</taxon>
        <taxon>Magnoliopsida</taxon>
        <taxon>Liliopsida</taxon>
        <taxon>Poales</taxon>
        <taxon>Poaceae</taxon>
        <taxon>PACMAD clade</taxon>
        <taxon>Panicoideae</taxon>
        <taxon>Andropogonodae</taxon>
        <taxon>Andropogoneae</taxon>
        <taxon>Tripsacinae</taxon>
        <taxon>Zea</taxon>
    </lineage>
</organism>
<sequence length="44" mass="4943">MEHLMDGEELAQQVKPLLTGTRHGLPSRRKGRGPCFLISHRTST</sequence>
<dbReference type="EMBL" id="CM007647">
    <property type="protein sequence ID" value="ONM04064.1"/>
    <property type="molecule type" value="Genomic_DNA"/>
</dbReference>
<reference evidence="1" key="1">
    <citation type="submission" date="2015-12" db="EMBL/GenBank/DDBJ databases">
        <title>Update maize B73 reference genome by single molecule sequencing technologies.</title>
        <authorList>
            <consortium name="Maize Genome Sequencing Project"/>
            <person name="Ware D."/>
        </authorList>
    </citation>
    <scope>NUCLEOTIDE SEQUENCE [LARGE SCALE GENOMIC DNA]</scope>
    <source>
        <tissue evidence="1">Seedling</tissue>
    </source>
</reference>
<dbReference type="AlphaFoldDB" id="A0A1D6KMK2"/>
<evidence type="ECO:0000313" key="1">
    <source>
        <dbReference type="EMBL" id="ONM04064.1"/>
    </source>
</evidence>